<sequence>MGCKVSESMSETFEEAEMLLSFRASRRLNLLEHCGDRTLMEIIIFPGVFLENYVMMPRLMPLAQEGEMIDK</sequence>
<evidence type="ECO:0000313" key="1">
    <source>
        <dbReference type="EMBL" id="KAK4729505.1"/>
    </source>
</evidence>
<reference evidence="1 2" key="1">
    <citation type="submission" date="2023-10" db="EMBL/GenBank/DDBJ databases">
        <title>Genome-Wide Identification Analysis in wild type Solanum Pinnatisectum Reveals Some Genes Defensing Phytophthora Infestans.</title>
        <authorList>
            <person name="Sun C."/>
        </authorList>
    </citation>
    <scope>NUCLEOTIDE SEQUENCE [LARGE SCALE GENOMIC DNA]</scope>
    <source>
        <strain evidence="1">LQN</strain>
        <tissue evidence="1">Leaf</tissue>
    </source>
</reference>
<proteinExistence type="predicted"/>
<evidence type="ECO:0000313" key="2">
    <source>
        <dbReference type="Proteomes" id="UP001311915"/>
    </source>
</evidence>
<dbReference type="EMBL" id="JAWPEI010000004">
    <property type="protein sequence ID" value="KAK4729505.1"/>
    <property type="molecule type" value="Genomic_DNA"/>
</dbReference>
<name>A0AAV9LUR4_9SOLN</name>
<keyword evidence="2" id="KW-1185">Reference proteome</keyword>
<organism evidence="1 2">
    <name type="scientific">Solanum pinnatisectum</name>
    <name type="common">tansyleaf nightshade</name>
    <dbReference type="NCBI Taxonomy" id="50273"/>
    <lineage>
        <taxon>Eukaryota</taxon>
        <taxon>Viridiplantae</taxon>
        <taxon>Streptophyta</taxon>
        <taxon>Embryophyta</taxon>
        <taxon>Tracheophyta</taxon>
        <taxon>Spermatophyta</taxon>
        <taxon>Magnoliopsida</taxon>
        <taxon>eudicotyledons</taxon>
        <taxon>Gunneridae</taxon>
        <taxon>Pentapetalae</taxon>
        <taxon>asterids</taxon>
        <taxon>lamiids</taxon>
        <taxon>Solanales</taxon>
        <taxon>Solanaceae</taxon>
        <taxon>Solanoideae</taxon>
        <taxon>Solaneae</taxon>
        <taxon>Solanum</taxon>
    </lineage>
</organism>
<gene>
    <name evidence="1" type="ORF">R3W88_022493</name>
</gene>
<protein>
    <submittedName>
        <fullName evidence="1">Uncharacterized protein</fullName>
    </submittedName>
</protein>
<dbReference type="AlphaFoldDB" id="A0AAV9LUR4"/>
<dbReference type="Proteomes" id="UP001311915">
    <property type="component" value="Unassembled WGS sequence"/>
</dbReference>
<accession>A0AAV9LUR4</accession>
<comment type="caution">
    <text evidence="1">The sequence shown here is derived from an EMBL/GenBank/DDBJ whole genome shotgun (WGS) entry which is preliminary data.</text>
</comment>